<feature type="compositionally biased region" description="Basic and acidic residues" evidence="12">
    <location>
        <begin position="165"/>
        <end position="183"/>
    </location>
</feature>
<evidence type="ECO:0000256" key="2">
    <source>
        <dbReference type="ARBA" id="ARBA00007733"/>
    </source>
</evidence>
<dbReference type="FunFam" id="3.40.50.10050:FF:000001">
    <property type="entry name" value="Translation initiation factor IF-2"/>
    <property type="match status" value="1"/>
</dbReference>
<comment type="subcellular location">
    <subcellularLocation>
        <location evidence="1 10">Cytoplasm</location>
    </subcellularLocation>
</comment>
<evidence type="ECO:0000256" key="4">
    <source>
        <dbReference type="ARBA" id="ARBA00022490"/>
    </source>
</evidence>
<dbReference type="Pfam" id="PF04760">
    <property type="entry name" value="IF2_N"/>
    <property type="match status" value="1"/>
</dbReference>
<feature type="compositionally biased region" description="Low complexity" evidence="12">
    <location>
        <begin position="59"/>
        <end position="70"/>
    </location>
</feature>
<keyword evidence="4 10" id="KW-0963">Cytoplasm</keyword>
<dbReference type="InterPro" id="IPR027417">
    <property type="entry name" value="P-loop_NTPase"/>
</dbReference>
<dbReference type="NCBIfam" id="TIGR00487">
    <property type="entry name" value="IF-2"/>
    <property type="match status" value="1"/>
</dbReference>
<dbReference type="EMBL" id="SJPR01000001">
    <property type="protein sequence ID" value="TWT99121.1"/>
    <property type="molecule type" value="Genomic_DNA"/>
</dbReference>
<evidence type="ECO:0000256" key="12">
    <source>
        <dbReference type="SAM" id="MobiDB-lite"/>
    </source>
</evidence>
<dbReference type="Pfam" id="PF11987">
    <property type="entry name" value="IF-2"/>
    <property type="match status" value="1"/>
</dbReference>
<dbReference type="InterPro" id="IPR053905">
    <property type="entry name" value="EF-G-like_DII"/>
</dbReference>
<dbReference type="NCBIfam" id="TIGR00231">
    <property type="entry name" value="small_GTP"/>
    <property type="match status" value="1"/>
</dbReference>
<dbReference type="Gene3D" id="2.40.30.10">
    <property type="entry name" value="Translation factors"/>
    <property type="match status" value="2"/>
</dbReference>
<dbReference type="Gene3D" id="1.10.10.2480">
    <property type="match status" value="1"/>
</dbReference>
<evidence type="ECO:0000256" key="10">
    <source>
        <dbReference type="HAMAP-Rule" id="MF_00100"/>
    </source>
</evidence>
<keyword evidence="6 10" id="KW-0547">Nucleotide-binding</keyword>
<dbReference type="Pfam" id="PF22042">
    <property type="entry name" value="EF-G_D2"/>
    <property type="match status" value="1"/>
</dbReference>
<feature type="region of interest" description="Disordered" evidence="12">
    <location>
        <begin position="52"/>
        <end position="147"/>
    </location>
</feature>
<feature type="compositionally biased region" description="Basic and acidic residues" evidence="12">
    <location>
        <begin position="75"/>
        <end position="84"/>
    </location>
</feature>
<dbReference type="Proteomes" id="UP000317421">
    <property type="component" value="Unassembled WGS sequence"/>
</dbReference>
<dbReference type="SUPFAM" id="SSF52540">
    <property type="entry name" value="P-loop containing nucleoside triphosphate hydrolases"/>
    <property type="match status" value="1"/>
</dbReference>
<feature type="compositionally biased region" description="Low complexity" evidence="12">
    <location>
        <begin position="138"/>
        <end position="147"/>
    </location>
</feature>
<gene>
    <name evidence="10 14" type="primary">infB</name>
    <name evidence="14" type="ORF">Pla108_00540</name>
</gene>
<evidence type="ECO:0000256" key="5">
    <source>
        <dbReference type="ARBA" id="ARBA00022540"/>
    </source>
</evidence>
<protein>
    <recommendedName>
        <fullName evidence="3 10">Translation initiation factor IF-2</fullName>
    </recommendedName>
</protein>
<dbReference type="PROSITE" id="PS51722">
    <property type="entry name" value="G_TR_2"/>
    <property type="match status" value="1"/>
</dbReference>
<keyword evidence="8 10" id="KW-0342">GTP-binding</keyword>
<dbReference type="CDD" id="cd03702">
    <property type="entry name" value="IF2_mtIF2_II"/>
    <property type="match status" value="1"/>
</dbReference>
<evidence type="ECO:0000256" key="6">
    <source>
        <dbReference type="ARBA" id="ARBA00022741"/>
    </source>
</evidence>
<dbReference type="GO" id="GO:0003743">
    <property type="term" value="F:translation initiation factor activity"/>
    <property type="evidence" value="ECO:0007669"/>
    <property type="project" value="UniProtKB-UniRule"/>
</dbReference>
<dbReference type="InterPro" id="IPR006847">
    <property type="entry name" value="IF2_N"/>
</dbReference>
<dbReference type="CDD" id="cd03692">
    <property type="entry name" value="mtIF2_IVc"/>
    <property type="match status" value="1"/>
</dbReference>
<dbReference type="GO" id="GO:0005525">
    <property type="term" value="F:GTP binding"/>
    <property type="evidence" value="ECO:0007669"/>
    <property type="project" value="UniProtKB-KW"/>
</dbReference>
<dbReference type="InterPro" id="IPR044145">
    <property type="entry name" value="IF2_II"/>
</dbReference>
<dbReference type="SUPFAM" id="SSF50447">
    <property type="entry name" value="Translation proteins"/>
    <property type="match status" value="2"/>
</dbReference>
<dbReference type="OrthoDB" id="9811804at2"/>
<dbReference type="Pfam" id="PF03144">
    <property type="entry name" value="GTP_EFTU_D2"/>
    <property type="match status" value="1"/>
</dbReference>
<feature type="binding site" evidence="10">
    <location>
        <begin position="453"/>
        <end position="460"/>
    </location>
    <ligand>
        <name>GTP</name>
        <dbReference type="ChEBI" id="CHEBI:37565"/>
    </ligand>
</feature>
<sequence length="951" mass="100994">MAVRIYALAKELDVDSKELVDVCTRAGVTGKGSALASLSDDEVARVKEYLTGGSGGGATTATAPAAPAAPVMKRPTGDGRDGKIRNIQAPKAGRSALRRDGSEAAESRPLDVVTPADDAPEAEDDASQVEAPAETPIAATSDAPVADDSAAAEAAEAAEATADTAKAEAKAEAQAEAEERKAELAQPGPLARMMGGGRGGSGKMPVIGAGQDSGQGAAKKRPGDGSRPRPVVKLAAIPAQTQRREAPKAKAKDETPTQKPDMKLPSDVLGGGSKPLAHQLKRAERTLEAAKLKEKEEAESKTRGRRGGAAADSSVPMLGGREQRQLTRNRGGGRANFRPRRMLGRRRKSGVNTAAPRKDRISIQLPCTVKDLSEAAGVPAVAILRILMEEGVMTNINAVMDPELTELVAGDLGVDIDFVQAETLEDKLLTAMDELEDDEASLKPRAPVVTFLGHVDHGKTSLIDKLIGIDVASGEDGGITQHIRAYQIENDGRPISFVDTPGHEAFTEMRARGAGVTDIVVLVVAADDGVMPQTEEAISHAKAADVPIIVALNKIDLPGVDPTRALQDLAANDLLPSEWGGEVEVVKTSATTGEGLEELLETILTVAELNEFKANPDRPAIGSCLESQQDADKGVVTKVLVQKGTLRVGDTVVCGEAYGKVKAMTDPLRPSRRLLEAGPSVPVNLTGLNRAPSAGEPLYVIDDIAAAREIADTRAHAERAEFLGSTGFQAATLENLFDRLDGVGDIQTLNLILRADVRGSIEALEKELTKLEHPEVRLRILQKSVGGVTEGDVLLADASEAVIIAFNVVPDDKARAKADQLGVEIRRYGIIYKVADDLKLALEGMLRPEQREVDLGRVLVQMVFKISRIGAIAGCRVLQGVVERNARARVIRENTVIGDYAIDTLRREKDDVKEVREGYECGVKLAGFNDIKEADLLEVYKVIEVTRSFED</sequence>
<evidence type="ECO:0000256" key="7">
    <source>
        <dbReference type="ARBA" id="ARBA00022917"/>
    </source>
</evidence>
<dbReference type="InterPro" id="IPR023115">
    <property type="entry name" value="TIF_IF2_dom3"/>
</dbReference>
<dbReference type="InterPro" id="IPR009000">
    <property type="entry name" value="Transl_B-barrel_sf"/>
</dbReference>
<comment type="caution">
    <text evidence="14">The sequence shown here is derived from an EMBL/GenBank/DDBJ whole genome shotgun (WGS) entry which is preliminary data.</text>
</comment>
<comment type="similarity">
    <text evidence="2 10 11">Belongs to the TRAFAC class translation factor GTPase superfamily. Classic translation factor GTPase family. IF-2 subfamily.</text>
</comment>
<evidence type="ECO:0000256" key="8">
    <source>
        <dbReference type="ARBA" id="ARBA00023134"/>
    </source>
</evidence>
<dbReference type="RefSeq" id="WP_146441327.1">
    <property type="nucleotide sequence ID" value="NZ_SJPR01000001.1"/>
</dbReference>
<dbReference type="InterPro" id="IPR000178">
    <property type="entry name" value="TF_IF2_bacterial-like"/>
</dbReference>
<dbReference type="GO" id="GO:0003924">
    <property type="term" value="F:GTPase activity"/>
    <property type="evidence" value="ECO:0007669"/>
    <property type="project" value="UniProtKB-UniRule"/>
</dbReference>
<feature type="binding site" evidence="10">
    <location>
        <begin position="499"/>
        <end position="503"/>
    </location>
    <ligand>
        <name>GTP</name>
        <dbReference type="ChEBI" id="CHEBI:37565"/>
    </ligand>
</feature>
<name>A0A5C6AJ78_9BACT</name>
<evidence type="ECO:0000256" key="3">
    <source>
        <dbReference type="ARBA" id="ARBA00020675"/>
    </source>
</evidence>
<feature type="compositionally biased region" description="Basic and acidic residues" evidence="12">
    <location>
        <begin position="242"/>
        <end position="264"/>
    </location>
</feature>
<proteinExistence type="inferred from homology"/>
<evidence type="ECO:0000256" key="1">
    <source>
        <dbReference type="ARBA" id="ARBA00004496"/>
    </source>
</evidence>
<evidence type="ECO:0000256" key="9">
    <source>
        <dbReference type="ARBA" id="ARBA00025162"/>
    </source>
</evidence>
<feature type="binding site" evidence="10">
    <location>
        <begin position="553"/>
        <end position="556"/>
    </location>
    <ligand>
        <name>GTP</name>
        <dbReference type="ChEBI" id="CHEBI:37565"/>
    </ligand>
</feature>
<reference evidence="14 15" key="1">
    <citation type="submission" date="2019-02" db="EMBL/GenBank/DDBJ databases">
        <title>Deep-cultivation of Planctomycetes and their phenomic and genomic characterization uncovers novel biology.</title>
        <authorList>
            <person name="Wiegand S."/>
            <person name="Jogler M."/>
            <person name="Boedeker C."/>
            <person name="Pinto D."/>
            <person name="Vollmers J."/>
            <person name="Rivas-Marin E."/>
            <person name="Kohn T."/>
            <person name="Peeters S.H."/>
            <person name="Heuer A."/>
            <person name="Rast P."/>
            <person name="Oberbeckmann S."/>
            <person name="Bunk B."/>
            <person name="Jeske O."/>
            <person name="Meyerdierks A."/>
            <person name="Storesund J.E."/>
            <person name="Kallscheuer N."/>
            <person name="Luecker S."/>
            <person name="Lage O.M."/>
            <person name="Pohl T."/>
            <person name="Merkel B.J."/>
            <person name="Hornburger P."/>
            <person name="Mueller R.-W."/>
            <person name="Bruemmer F."/>
            <person name="Labrenz M."/>
            <person name="Spormann A.M."/>
            <person name="Op Den Camp H."/>
            <person name="Overmann J."/>
            <person name="Amann R."/>
            <person name="Jetten M.S.M."/>
            <person name="Mascher T."/>
            <person name="Medema M.H."/>
            <person name="Devos D.P."/>
            <person name="Kaster A.-K."/>
            <person name="Ovreas L."/>
            <person name="Rohde M."/>
            <person name="Galperin M.Y."/>
            <person name="Jogler C."/>
        </authorList>
    </citation>
    <scope>NUCLEOTIDE SEQUENCE [LARGE SCALE GENOMIC DNA]</scope>
    <source>
        <strain evidence="14 15">Pla108</strain>
    </source>
</reference>
<evidence type="ECO:0000313" key="14">
    <source>
        <dbReference type="EMBL" id="TWT99121.1"/>
    </source>
</evidence>
<dbReference type="Gene3D" id="3.40.50.300">
    <property type="entry name" value="P-loop containing nucleotide triphosphate hydrolases"/>
    <property type="match status" value="1"/>
</dbReference>
<dbReference type="Gene3D" id="3.40.50.10050">
    <property type="entry name" value="Translation initiation factor IF- 2, domain 3"/>
    <property type="match status" value="1"/>
</dbReference>
<evidence type="ECO:0000259" key="13">
    <source>
        <dbReference type="PROSITE" id="PS51722"/>
    </source>
</evidence>
<feature type="compositionally biased region" description="Basic and acidic residues" evidence="12">
    <location>
        <begin position="97"/>
        <end position="109"/>
    </location>
</feature>
<dbReference type="HAMAP" id="MF_00100_B">
    <property type="entry name" value="IF_2_B"/>
    <property type="match status" value="1"/>
</dbReference>
<keyword evidence="7 10" id="KW-0648">Protein biosynthesis</keyword>
<dbReference type="CDD" id="cd01887">
    <property type="entry name" value="IF2_eIF5B"/>
    <property type="match status" value="1"/>
</dbReference>
<dbReference type="Pfam" id="PF00009">
    <property type="entry name" value="GTP_EFTU"/>
    <property type="match status" value="1"/>
</dbReference>
<keyword evidence="15" id="KW-1185">Reference proteome</keyword>
<evidence type="ECO:0000313" key="15">
    <source>
        <dbReference type="Proteomes" id="UP000317421"/>
    </source>
</evidence>
<dbReference type="SUPFAM" id="SSF52156">
    <property type="entry name" value="Initiation factor IF2/eIF5b, domain 3"/>
    <property type="match status" value="1"/>
</dbReference>
<dbReference type="FunFam" id="2.40.30.10:FF:000054">
    <property type="entry name" value="Translation initiation factor IF-2"/>
    <property type="match status" value="1"/>
</dbReference>
<accession>A0A5C6AJ78</accession>
<dbReference type="InterPro" id="IPR015760">
    <property type="entry name" value="TIF_IF2"/>
</dbReference>
<feature type="region of interest" description="G-domain" evidence="10">
    <location>
        <begin position="447"/>
        <end position="595"/>
    </location>
</feature>
<dbReference type="InterPro" id="IPR005225">
    <property type="entry name" value="Small_GTP-bd"/>
</dbReference>
<comment type="function">
    <text evidence="9 10 11">One of the essential components for the initiation of protein synthesis. Protects formylmethionyl-tRNA from spontaneous hydrolysis and promotes its binding to the 30S ribosomal subunits. Also involved in the hydrolysis of GTP during the formation of the 70S ribosomal complex.</text>
</comment>
<dbReference type="AlphaFoldDB" id="A0A5C6AJ78"/>
<feature type="region of interest" description="Disordered" evidence="12">
    <location>
        <begin position="162"/>
        <end position="274"/>
    </location>
</feature>
<feature type="compositionally biased region" description="Basic and acidic residues" evidence="12">
    <location>
        <begin position="290"/>
        <end position="302"/>
    </location>
</feature>
<dbReference type="FunFam" id="3.40.50.300:FF:000019">
    <property type="entry name" value="Translation initiation factor IF-2"/>
    <property type="match status" value="1"/>
</dbReference>
<dbReference type="PANTHER" id="PTHR43381">
    <property type="entry name" value="TRANSLATION INITIATION FACTOR IF-2-RELATED"/>
    <property type="match status" value="1"/>
</dbReference>
<evidence type="ECO:0000256" key="11">
    <source>
        <dbReference type="RuleBase" id="RU000644"/>
    </source>
</evidence>
<dbReference type="InterPro" id="IPR004161">
    <property type="entry name" value="EFTu-like_2"/>
</dbReference>
<dbReference type="FunFam" id="2.40.30.10:FF:000008">
    <property type="entry name" value="Translation initiation factor IF-2"/>
    <property type="match status" value="1"/>
</dbReference>
<keyword evidence="5 10" id="KW-0396">Initiation factor</keyword>
<feature type="compositionally biased region" description="Acidic residues" evidence="12">
    <location>
        <begin position="118"/>
        <end position="127"/>
    </location>
</feature>
<feature type="compositionally biased region" description="Basic residues" evidence="12">
    <location>
        <begin position="337"/>
        <end position="349"/>
    </location>
</feature>
<dbReference type="GO" id="GO:0005829">
    <property type="term" value="C:cytosol"/>
    <property type="evidence" value="ECO:0007669"/>
    <property type="project" value="TreeGrafter"/>
</dbReference>
<organism evidence="14 15">
    <name type="scientific">Botrimarina colliarenosi</name>
    <dbReference type="NCBI Taxonomy" id="2528001"/>
    <lineage>
        <taxon>Bacteria</taxon>
        <taxon>Pseudomonadati</taxon>
        <taxon>Planctomycetota</taxon>
        <taxon>Planctomycetia</taxon>
        <taxon>Pirellulales</taxon>
        <taxon>Lacipirellulaceae</taxon>
        <taxon>Botrimarina</taxon>
    </lineage>
</organism>
<dbReference type="InterPro" id="IPR000795">
    <property type="entry name" value="T_Tr_GTP-bd_dom"/>
</dbReference>
<feature type="region of interest" description="Disordered" evidence="12">
    <location>
        <begin position="290"/>
        <end position="356"/>
    </location>
</feature>
<dbReference type="PANTHER" id="PTHR43381:SF5">
    <property type="entry name" value="TR-TYPE G DOMAIN-CONTAINING PROTEIN"/>
    <property type="match status" value="1"/>
</dbReference>
<dbReference type="InterPro" id="IPR036925">
    <property type="entry name" value="TIF_IF2_dom3_sf"/>
</dbReference>
<feature type="domain" description="Tr-type G" evidence="13">
    <location>
        <begin position="444"/>
        <end position="611"/>
    </location>
</feature>